<protein>
    <submittedName>
        <fullName evidence="1">Uncharacterized protein</fullName>
    </submittedName>
</protein>
<name>A0ACB9RSL8_9MYRT</name>
<reference evidence="2" key="1">
    <citation type="journal article" date="2023" name="Front. Plant Sci.">
        <title>Chromosomal-level genome assembly of Melastoma candidum provides insights into trichome evolution.</title>
        <authorList>
            <person name="Zhong Y."/>
            <person name="Wu W."/>
            <person name="Sun C."/>
            <person name="Zou P."/>
            <person name="Liu Y."/>
            <person name="Dai S."/>
            <person name="Zhou R."/>
        </authorList>
    </citation>
    <scope>NUCLEOTIDE SEQUENCE [LARGE SCALE GENOMIC DNA]</scope>
</reference>
<sequence length="138" mass="14778">MQQVFRGMASVLFSCSFIVFQPGASASAAIFLITSSPPDLSSPLWFSRSASASYRCVRRQVSDSCARCDGAGVGRRVSERGTVVKNSLGCFSHDDCLGVVDCSASTETVEVLSRVVDHGSGHISLQVHVGWTSYYSFP</sequence>
<keyword evidence="2" id="KW-1185">Reference proteome</keyword>
<comment type="caution">
    <text evidence="1">The sequence shown here is derived from an EMBL/GenBank/DDBJ whole genome shotgun (WGS) entry which is preliminary data.</text>
</comment>
<dbReference type="Proteomes" id="UP001057402">
    <property type="component" value="Chromosome 3"/>
</dbReference>
<gene>
    <name evidence="1" type="ORF">MLD38_008182</name>
</gene>
<evidence type="ECO:0000313" key="1">
    <source>
        <dbReference type="EMBL" id="KAI4382186.1"/>
    </source>
</evidence>
<dbReference type="EMBL" id="CM042882">
    <property type="protein sequence ID" value="KAI4382186.1"/>
    <property type="molecule type" value="Genomic_DNA"/>
</dbReference>
<evidence type="ECO:0000313" key="2">
    <source>
        <dbReference type="Proteomes" id="UP001057402"/>
    </source>
</evidence>
<accession>A0ACB9RSL8</accession>
<proteinExistence type="predicted"/>
<organism evidence="1 2">
    <name type="scientific">Melastoma candidum</name>
    <dbReference type="NCBI Taxonomy" id="119954"/>
    <lineage>
        <taxon>Eukaryota</taxon>
        <taxon>Viridiplantae</taxon>
        <taxon>Streptophyta</taxon>
        <taxon>Embryophyta</taxon>
        <taxon>Tracheophyta</taxon>
        <taxon>Spermatophyta</taxon>
        <taxon>Magnoliopsida</taxon>
        <taxon>eudicotyledons</taxon>
        <taxon>Gunneridae</taxon>
        <taxon>Pentapetalae</taxon>
        <taxon>rosids</taxon>
        <taxon>malvids</taxon>
        <taxon>Myrtales</taxon>
        <taxon>Melastomataceae</taxon>
        <taxon>Melastomatoideae</taxon>
        <taxon>Melastomateae</taxon>
        <taxon>Melastoma</taxon>
    </lineage>
</organism>